<evidence type="ECO:0000313" key="7">
    <source>
        <dbReference type="Proteomes" id="UP001165541"/>
    </source>
</evidence>
<dbReference type="InterPro" id="IPR009061">
    <property type="entry name" value="DNA-bd_dom_put_sf"/>
</dbReference>
<dbReference type="Gene3D" id="1.10.1660.10">
    <property type="match status" value="1"/>
</dbReference>
<dbReference type="Pfam" id="PF13411">
    <property type="entry name" value="MerR_1"/>
    <property type="match status" value="1"/>
</dbReference>
<evidence type="ECO:0000256" key="4">
    <source>
        <dbReference type="ARBA" id="ARBA00023163"/>
    </source>
</evidence>
<dbReference type="Proteomes" id="UP001165541">
    <property type="component" value="Unassembled WGS sequence"/>
</dbReference>
<comment type="caution">
    <text evidence="6">The sequence shown here is derived from an EMBL/GenBank/DDBJ whole genome shotgun (WGS) entry which is preliminary data.</text>
</comment>
<dbReference type="PROSITE" id="PS50937">
    <property type="entry name" value="HTH_MERR_2"/>
    <property type="match status" value="1"/>
</dbReference>
<dbReference type="InterPro" id="IPR047057">
    <property type="entry name" value="MerR_fam"/>
</dbReference>
<keyword evidence="4" id="KW-0804">Transcription</keyword>
<evidence type="ECO:0000256" key="3">
    <source>
        <dbReference type="ARBA" id="ARBA00023125"/>
    </source>
</evidence>
<evidence type="ECO:0000256" key="1">
    <source>
        <dbReference type="ARBA" id="ARBA00022491"/>
    </source>
</evidence>
<keyword evidence="7" id="KW-1185">Reference proteome</keyword>
<evidence type="ECO:0000256" key="2">
    <source>
        <dbReference type="ARBA" id="ARBA00023015"/>
    </source>
</evidence>
<name>A0ABT0YLZ7_9BURK</name>
<dbReference type="PROSITE" id="PS00552">
    <property type="entry name" value="HTH_MERR_1"/>
    <property type="match status" value="1"/>
</dbReference>
<protein>
    <submittedName>
        <fullName evidence="6">MerR family transcriptional regulator</fullName>
    </submittedName>
</protein>
<feature type="domain" description="HTH merR-type" evidence="5">
    <location>
        <begin position="1"/>
        <end position="70"/>
    </location>
</feature>
<organism evidence="6 7">
    <name type="scientific">Caldimonas mangrovi</name>
    <dbReference type="NCBI Taxonomy" id="2944811"/>
    <lineage>
        <taxon>Bacteria</taxon>
        <taxon>Pseudomonadati</taxon>
        <taxon>Pseudomonadota</taxon>
        <taxon>Betaproteobacteria</taxon>
        <taxon>Burkholderiales</taxon>
        <taxon>Sphaerotilaceae</taxon>
        <taxon>Caldimonas</taxon>
    </lineage>
</organism>
<keyword evidence="3" id="KW-0238">DNA-binding</keyword>
<dbReference type="SUPFAM" id="SSF46955">
    <property type="entry name" value="Putative DNA-binding domain"/>
    <property type="match status" value="1"/>
</dbReference>
<reference evidence="6" key="1">
    <citation type="submission" date="2022-05" db="EMBL/GenBank/DDBJ databases">
        <title>Schlegelella sp. nov., isolated from mangrove soil.</title>
        <authorList>
            <person name="Liu Y."/>
            <person name="Ge X."/>
            <person name="Liu W."/>
        </authorList>
    </citation>
    <scope>NUCLEOTIDE SEQUENCE</scope>
    <source>
        <strain evidence="6">S2-27</strain>
    </source>
</reference>
<dbReference type="Pfam" id="PF07739">
    <property type="entry name" value="TipAS"/>
    <property type="match status" value="1"/>
</dbReference>
<evidence type="ECO:0000313" key="6">
    <source>
        <dbReference type="EMBL" id="MCM5679740.1"/>
    </source>
</evidence>
<accession>A0ABT0YLZ7</accession>
<dbReference type="EMBL" id="JAMKFE010000004">
    <property type="protein sequence ID" value="MCM5679740.1"/>
    <property type="molecule type" value="Genomic_DNA"/>
</dbReference>
<dbReference type="RefSeq" id="WP_251777938.1">
    <property type="nucleotide sequence ID" value="NZ_JAMKFE010000004.1"/>
</dbReference>
<keyword evidence="1" id="KW-0678">Repressor</keyword>
<dbReference type="PANTHER" id="PTHR30204">
    <property type="entry name" value="REDOX-CYCLING DRUG-SENSING TRANSCRIPTIONAL ACTIVATOR SOXR"/>
    <property type="match status" value="1"/>
</dbReference>
<dbReference type="SMART" id="SM00422">
    <property type="entry name" value="HTH_MERR"/>
    <property type="match status" value="1"/>
</dbReference>
<gene>
    <name evidence="6" type="ORF">M8A51_09350</name>
</gene>
<dbReference type="PANTHER" id="PTHR30204:SF69">
    <property type="entry name" value="MERR-FAMILY TRANSCRIPTIONAL REGULATOR"/>
    <property type="match status" value="1"/>
</dbReference>
<proteinExistence type="predicted"/>
<keyword evidence="2" id="KW-0805">Transcription regulation</keyword>
<dbReference type="CDD" id="cd01106">
    <property type="entry name" value="HTH_TipAL-Mta"/>
    <property type="match status" value="1"/>
</dbReference>
<dbReference type="InterPro" id="IPR000551">
    <property type="entry name" value="MerR-type_HTH_dom"/>
</dbReference>
<dbReference type="InterPro" id="IPR012925">
    <property type="entry name" value="TipAS_dom"/>
</dbReference>
<dbReference type="PRINTS" id="PR00040">
    <property type="entry name" value="HTHMERR"/>
</dbReference>
<evidence type="ECO:0000259" key="5">
    <source>
        <dbReference type="PROSITE" id="PS50937"/>
    </source>
</evidence>
<sequence>MLRIGELARHAGLTVRTLHHYDAIGLLKPSARSEGGYRLYTQAEIARLHGIQALRHLGLSLDEIRGLLDEGGRATLPAIVEQQIRSLDRQIEQATQLRRLLALLQDKFAAGEQPDTGDWLATLRSMTTCDKYFSPDELKLIFGNWSRVAEDFAELMADICRSMEQGVVADSLAVQPLAHRWMMLMSTWLGGDLDLMQRWGEMYKREHATHNSSGPSLAMVRYIEGPIDQRLQALRRHLTWDELRRLKPVPQHEWTALEAAVRDAMQHAVASSSEAAQTLHLRCVGLYDRMADRDEALRARLLAAYAAEPVLAAGTPLPADVQAYLHAAAHQLLDPLVA</sequence>